<dbReference type="STRING" id="749551.HMPREF9555_00611"/>
<organism evidence="6 7">
    <name type="scientific">Selenomonas artemidis F0399</name>
    <dbReference type="NCBI Taxonomy" id="749551"/>
    <lineage>
        <taxon>Bacteria</taxon>
        <taxon>Bacillati</taxon>
        <taxon>Bacillota</taxon>
        <taxon>Negativicutes</taxon>
        <taxon>Selenomonadales</taxon>
        <taxon>Selenomonadaceae</taxon>
        <taxon>Selenomonas</taxon>
    </lineage>
</organism>
<dbReference type="PROSITE" id="PS50893">
    <property type="entry name" value="ABC_TRANSPORTER_2"/>
    <property type="match status" value="1"/>
</dbReference>
<gene>
    <name evidence="6" type="ORF">HMPREF9555_00611</name>
</gene>
<dbReference type="InterPro" id="IPR027417">
    <property type="entry name" value="P-loop_NTPase"/>
</dbReference>
<dbReference type="Pfam" id="PF00005">
    <property type="entry name" value="ABC_tran"/>
    <property type="match status" value="1"/>
</dbReference>
<dbReference type="PANTHER" id="PTHR43776:SF7">
    <property type="entry name" value="D,D-DIPEPTIDE TRANSPORT ATP-BINDING PROTEIN DDPF-RELATED"/>
    <property type="match status" value="1"/>
</dbReference>
<dbReference type="PANTHER" id="PTHR43776">
    <property type="entry name" value="TRANSPORT ATP-BINDING PROTEIN"/>
    <property type="match status" value="1"/>
</dbReference>
<accession>E7N0W0</accession>
<evidence type="ECO:0000313" key="7">
    <source>
        <dbReference type="Proteomes" id="UP000004633"/>
    </source>
</evidence>
<feature type="domain" description="ABC transporter" evidence="5">
    <location>
        <begin position="2"/>
        <end position="205"/>
    </location>
</feature>
<dbReference type="InterPro" id="IPR017871">
    <property type="entry name" value="ABC_transporter-like_CS"/>
</dbReference>
<evidence type="ECO:0000256" key="1">
    <source>
        <dbReference type="ARBA" id="ARBA00005417"/>
    </source>
</evidence>
<dbReference type="InterPro" id="IPR003593">
    <property type="entry name" value="AAA+_ATPase"/>
</dbReference>
<reference evidence="6 7" key="1">
    <citation type="submission" date="2010-08" db="EMBL/GenBank/DDBJ databases">
        <authorList>
            <person name="Weinstock G."/>
            <person name="Sodergren E."/>
            <person name="Clifton S."/>
            <person name="Fulton L."/>
            <person name="Fulton B."/>
            <person name="Courtney L."/>
            <person name="Fronick C."/>
            <person name="Harrison M."/>
            <person name="Strong C."/>
            <person name="Farmer C."/>
            <person name="Delahaunty K."/>
            <person name="Markovic C."/>
            <person name="Hall O."/>
            <person name="Minx P."/>
            <person name="Tomlinson C."/>
            <person name="Mitreva M."/>
            <person name="Hou S."/>
            <person name="Chen J."/>
            <person name="Wollam A."/>
            <person name="Pepin K.H."/>
            <person name="Johnson M."/>
            <person name="Bhonagiri V."/>
            <person name="Zhang X."/>
            <person name="Suruliraj S."/>
            <person name="Warren W."/>
            <person name="Chinwalla A."/>
            <person name="Mardis E.R."/>
            <person name="Wilson R.K."/>
        </authorList>
    </citation>
    <scope>NUCLEOTIDE SEQUENCE [LARGE SCALE GENOMIC DNA]</scope>
    <source>
        <strain evidence="6 7">F0399</strain>
    </source>
</reference>
<dbReference type="HOGENOM" id="CLU_000604_1_23_9"/>
<comment type="similarity">
    <text evidence="1">Belongs to the ABC transporter superfamily.</text>
</comment>
<dbReference type="InterPro" id="IPR003439">
    <property type="entry name" value="ABC_transporter-like_ATP-bd"/>
</dbReference>
<keyword evidence="7" id="KW-1185">Reference proteome</keyword>
<dbReference type="EMBL" id="AECV01000007">
    <property type="protein sequence ID" value="EFW30150.1"/>
    <property type="molecule type" value="Genomic_DNA"/>
</dbReference>
<keyword evidence="3" id="KW-0547">Nucleotide-binding</keyword>
<evidence type="ECO:0000256" key="4">
    <source>
        <dbReference type="ARBA" id="ARBA00022840"/>
    </source>
</evidence>
<dbReference type="SMART" id="SM00382">
    <property type="entry name" value="AAA"/>
    <property type="match status" value="1"/>
</dbReference>
<evidence type="ECO:0000256" key="2">
    <source>
        <dbReference type="ARBA" id="ARBA00022448"/>
    </source>
</evidence>
<dbReference type="PROSITE" id="PS00211">
    <property type="entry name" value="ABC_TRANSPORTER_1"/>
    <property type="match status" value="1"/>
</dbReference>
<dbReference type="GO" id="GO:0016887">
    <property type="term" value="F:ATP hydrolysis activity"/>
    <property type="evidence" value="ECO:0007669"/>
    <property type="project" value="InterPro"/>
</dbReference>
<protein>
    <submittedName>
        <fullName evidence="6">ABC transporter, ATP-binding protein</fullName>
    </submittedName>
</protein>
<dbReference type="SUPFAM" id="SSF52540">
    <property type="entry name" value="P-loop containing nucleoside triphosphate hydrolases"/>
    <property type="match status" value="1"/>
</dbReference>
<dbReference type="Gene3D" id="3.40.50.300">
    <property type="entry name" value="P-loop containing nucleotide triphosphate hydrolases"/>
    <property type="match status" value="1"/>
</dbReference>
<keyword evidence="4 6" id="KW-0067">ATP-binding</keyword>
<dbReference type="GO" id="GO:0005524">
    <property type="term" value="F:ATP binding"/>
    <property type="evidence" value="ECO:0007669"/>
    <property type="project" value="UniProtKB-KW"/>
</dbReference>
<evidence type="ECO:0000259" key="5">
    <source>
        <dbReference type="PROSITE" id="PS50893"/>
    </source>
</evidence>
<dbReference type="AlphaFoldDB" id="E7N0W0"/>
<evidence type="ECO:0000256" key="3">
    <source>
        <dbReference type="ARBA" id="ARBA00022741"/>
    </source>
</evidence>
<dbReference type="InterPro" id="IPR050319">
    <property type="entry name" value="ABC_transp_ATP-bind"/>
</dbReference>
<name>E7N0W0_9FIRM</name>
<sequence length="205" mass="22761">MLSIQDVSYRYGSAAPVLRHVSLEIARGERVALLGPSGYGKSTLALLLAGYLPMQEGIVTLDGQPIPRSGYCPVQLVYQHPEKAMDPRWKLAKTLSEAWDIPAELFTAIGAEEHWLGRFPHELSGGQLQRLSILRALSPETRVLIADEITASLDPITQAQIWEVISGQATLHDMTLIVITHNEHLAKRICTRIVRVEELQDTAEH</sequence>
<proteinExistence type="inferred from homology"/>
<dbReference type="RefSeq" id="WP_009349289.1">
    <property type="nucleotide sequence ID" value="NZ_GL638131.1"/>
</dbReference>
<dbReference type="Proteomes" id="UP000004633">
    <property type="component" value="Unassembled WGS sequence"/>
</dbReference>
<evidence type="ECO:0000313" key="6">
    <source>
        <dbReference type="EMBL" id="EFW30150.1"/>
    </source>
</evidence>
<dbReference type="GO" id="GO:0055085">
    <property type="term" value="P:transmembrane transport"/>
    <property type="evidence" value="ECO:0007669"/>
    <property type="project" value="UniProtKB-ARBA"/>
</dbReference>
<comment type="caution">
    <text evidence="6">The sequence shown here is derived from an EMBL/GenBank/DDBJ whole genome shotgun (WGS) entry which is preliminary data.</text>
</comment>
<keyword evidence="2" id="KW-0813">Transport</keyword>